<dbReference type="Proteomes" id="UP001185028">
    <property type="component" value="Unassembled WGS sequence"/>
</dbReference>
<evidence type="ECO:0008006" key="5">
    <source>
        <dbReference type="Google" id="ProtNLM"/>
    </source>
</evidence>
<evidence type="ECO:0000313" key="4">
    <source>
        <dbReference type="Proteomes" id="UP001185028"/>
    </source>
</evidence>
<gene>
    <name evidence="3" type="ORF">JOC58_000788</name>
</gene>
<evidence type="ECO:0000256" key="1">
    <source>
        <dbReference type="SAM" id="MobiDB-lite"/>
    </source>
</evidence>
<evidence type="ECO:0000313" key="3">
    <source>
        <dbReference type="EMBL" id="MDR6242904.1"/>
    </source>
</evidence>
<evidence type="ECO:0000256" key="2">
    <source>
        <dbReference type="SAM" id="Phobius"/>
    </source>
</evidence>
<dbReference type="RefSeq" id="WP_188774373.1">
    <property type="nucleotide sequence ID" value="NZ_BMMB01000002.1"/>
</dbReference>
<reference evidence="3 4" key="1">
    <citation type="submission" date="2023-07" db="EMBL/GenBank/DDBJ databases">
        <title>Genomic Encyclopedia of Type Strains, Phase IV (KMG-IV): sequencing the most valuable type-strain genomes for metagenomic binning, comparative biology and taxonomic classification.</title>
        <authorList>
            <person name="Goeker M."/>
        </authorList>
    </citation>
    <scope>NUCLEOTIDE SEQUENCE [LARGE SCALE GENOMIC DNA]</scope>
    <source>
        <strain evidence="3 4">DSM 22170</strain>
    </source>
</reference>
<keyword evidence="2" id="KW-0472">Membrane</keyword>
<protein>
    <recommendedName>
        <fullName evidence="5">Restriction endonuclease</fullName>
    </recommendedName>
</protein>
<accession>A0ABU1IUG4</accession>
<keyword evidence="4" id="KW-1185">Reference proteome</keyword>
<organism evidence="3 4">
    <name type="scientific">Paenibacillus hunanensis</name>
    <dbReference type="NCBI Taxonomy" id="539262"/>
    <lineage>
        <taxon>Bacteria</taxon>
        <taxon>Bacillati</taxon>
        <taxon>Bacillota</taxon>
        <taxon>Bacilli</taxon>
        <taxon>Bacillales</taxon>
        <taxon>Paenibacillaceae</taxon>
        <taxon>Paenibacillus</taxon>
    </lineage>
</organism>
<name>A0ABU1IUG4_9BACL</name>
<feature type="compositionally biased region" description="Basic and acidic residues" evidence="1">
    <location>
        <begin position="63"/>
        <end position="78"/>
    </location>
</feature>
<feature type="region of interest" description="Disordered" evidence="1">
    <location>
        <begin position="34"/>
        <end position="98"/>
    </location>
</feature>
<sequence length="161" mass="18237">MQPAWILLAVGIAAILLVAVWIILMLFSQPRKWTNHHTPRPDDSLPPLPVERDTTPRNVVDLADFRQRRSTPGKESKRANQSPEQLLKRDQVHEHKKAVPATVRPLPLSKSGELPKVRLQKCSYCKKEVHRLTFYATDNGGLVGVCKDCEPIAKRQDLLPL</sequence>
<dbReference type="EMBL" id="JAVDQH010000002">
    <property type="protein sequence ID" value="MDR6242904.1"/>
    <property type="molecule type" value="Genomic_DNA"/>
</dbReference>
<proteinExistence type="predicted"/>
<keyword evidence="2" id="KW-0812">Transmembrane</keyword>
<comment type="caution">
    <text evidence="3">The sequence shown here is derived from an EMBL/GenBank/DDBJ whole genome shotgun (WGS) entry which is preliminary data.</text>
</comment>
<feature type="transmembrane region" description="Helical" evidence="2">
    <location>
        <begin position="6"/>
        <end position="27"/>
    </location>
</feature>
<keyword evidence="2" id="KW-1133">Transmembrane helix</keyword>